<evidence type="ECO:0000313" key="1">
    <source>
        <dbReference type="EMBL" id="WXG70702.1"/>
    </source>
</evidence>
<keyword evidence="2" id="KW-1185">Reference proteome</keyword>
<dbReference type="RefSeq" id="WP_338892278.1">
    <property type="nucleotide sequence ID" value="NZ_CP147846.1"/>
</dbReference>
<proteinExistence type="predicted"/>
<dbReference type="EMBL" id="CP147846">
    <property type="protein sequence ID" value="WXG70702.1"/>
    <property type="molecule type" value="Genomic_DNA"/>
</dbReference>
<sequence>MALEHGGPTIGDLPDSYEDTYGVDAGYNVVFTGIIRDYKVKYDYKNRPFIEVTVEDAHRTLTDATGHYLYDLPMEYAPMLNGLGICASIAGVDVSGRWKAKTDSPKNQPSAYVDAMKVGRSLEAMRNTNKGFIYVDRMNRMHYKSDIAGQPQLVFADSFSRSDLSYGKIDKGTDTQTVINGVEPNEYKLDLDEYEERTTSSELPAKVEPIASKSEIAQWWYDQASIDSYGERKETFPVVHGTGNIEDIRAKEFGPGFHDWADAIMDDHVLAKNRISKVMLIPNDFYDLMRLSSLEIFDPITILYKNESHVAYIRKMEWTIHENHVRLEVFFSRESGGVAWVPEYELEDIFTDIFYDVF</sequence>
<name>A0ABZ2PRT3_9NOCA</name>
<gene>
    <name evidence="1" type="ORF">WDS16_09510</name>
</gene>
<organism evidence="1 2">
    <name type="scientific">Rhodococcus sovatensis</name>
    <dbReference type="NCBI Taxonomy" id="1805840"/>
    <lineage>
        <taxon>Bacteria</taxon>
        <taxon>Bacillati</taxon>
        <taxon>Actinomycetota</taxon>
        <taxon>Actinomycetes</taxon>
        <taxon>Mycobacteriales</taxon>
        <taxon>Nocardiaceae</taxon>
        <taxon>Rhodococcus</taxon>
    </lineage>
</organism>
<dbReference type="Proteomes" id="UP001432000">
    <property type="component" value="Chromosome"/>
</dbReference>
<reference evidence="1 2" key="1">
    <citation type="submission" date="2024-03" db="EMBL/GenBank/DDBJ databases">
        <title>Natural products discovery in diverse microorganisms through a two-stage MS feature dereplication strategy.</title>
        <authorList>
            <person name="Zhang R."/>
        </authorList>
    </citation>
    <scope>NUCLEOTIDE SEQUENCE [LARGE SCALE GENOMIC DNA]</scope>
    <source>
        <strain evidence="1 2">18930</strain>
    </source>
</reference>
<protein>
    <submittedName>
        <fullName evidence="1">Uncharacterized protein</fullName>
    </submittedName>
</protein>
<accession>A0ABZ2PRT3</accession>
<evidence type="ECO:0000313" key="2">
    <source>
        <dbReference type="Proteomes" id="UP001432000"/>
    </source>
</evidence>